<dbReference type="OrthoDB" id="9784718at2"/>
<dbReference type="InterPro" id="IPR015421">
    <property type="entry name" value="PyrdxlP-dep_Trfase_major"/>
</dbReference>
<keyword evidence="8" id="KW-1185">Reference proteome</keyword>
<keyword evidence="2" id="KW-0663">Pyridoxal phosphate</keyword>
<evidence type="ECO:0000256" key="3">
    <source>
        <dbReference type="ARBA" id="ARBA00023015"/>
    </source>
</evidence>
<name>A0A5C8NG44_9ACTN</name>
<organism evidence="7 8">
    <name type="scientific">Aeromicrobium terrae</name>
    <dbReference type="NCBI Taxonomy" id="2498846"/>
    <lineage>
        <taxon>Bacteria</taxon>
        <taxon>Bacillati</taxon>
        <taxon>Actinomycetota</taxon>
        <taxon>Actinomycetes</taxon>
        <taxon>Propionibacteriales</taxon>
        <taxon>Nocardioidaceae</taxon>
        <taxon>Aeromicrobium</taxon>
    </lineage>
</organism>
<evidence type="ECO:0000256" key="1">
    <source>
        <dbReference type="ARBA" id="ARBA00005384"/>
    </source>
</evidence>
<reference evidence="7 8" key="1">
    <citation type="submission" date="2019-06" db="EMBL/GenBank/DDBJ databases">
        <title>Aeromicrobium sp. nov., isolated from a maize field.</title>
        <authorList>
            <person name="Lin S.-Y."/>
            <person name="Tsai C.-F."/>
            <person name="Young C.-C."/>
        </authorList>
    </citation>
    <scope>NUCLEOTIDE SEQUENCE [LARGE SCALE GENOMIC DNA]</scope>
    <source>
        <strain evidence="7 8">CC-CFT486</strain>
    </source>
</reference>
<dbReference type="EMBL" id="VDUX01000004">
    <property type="protein sequence ID" value="TXL60874.1"/>
    <property type="molecule type" value="Genomic_DNA"/>
</dbReference>
<protein>
    <submittedName>
        <fullName evidence="7">PLP-dependent aminotransferase family protein</fullName>
    </submittedName>
</protein>
<dbReference type="RefSeq" id="WP_147686546.1">
    <property type="nucleotide sequence ID" value="NZ_VDUX01000004.1"/>
</dbReference>
<evidence type="ECO:0000259" key="6">
    <source>
        <dbReference type="PROSITE" id="PS50949"/>
    </source>
</evidence>
<gene>
    <name evidence="7" type="ORF">FHP06_10665</name>
</gene>
<accession>A0A5C8NG44</accession>
<keyword evidence="4" id="KW-0238">DNA-binding</keyword>
<keyword evidence="7" id="KW-0032">Aminotransferase</keyword>
<evidence type="ECO:0000313" key="8">
    <source>
        <dbReference type="Proteomes" id="UP000321571"/>
    </source>
</evidence>
<dbReference type="InterPro" id="IPR000524">
    <property type="entry name" value="Tscrpt_reg_HTH_GntR"/>
</dbReference>
<dbReference type="SMART" id="SM00345">
    <property type="entry name" value="HTH_GNTR"/>
    <property type="match status" value="1"/>
</dbReference>
<dbReference type="PANTHER" id="PTHR46577:SF1">
    <property type="entry name" value="HTH-TYPE TRANSCRIPTIONAL REGULATORY PROTEIN GABR"/>
    <property type="match status" value="1"/>
</dbReference>
<dbReference type="Pfam" id="PF00392">
    <property type="entry name" value="GntR"/>
    <property type="match status" value="1"/>
</dbReference>
<sequence length="468" mass="49897">MAIEWSTSAPELLLTLDREASTPLRVQIESQLRDAVRSGRLAAGERLPSSRSLAGQLGVSRGVVQECFEQLVAEGYLTSRSGSATRVADIASRETVEPSPAPAPAAPRLIADFASGVPDLGLAPRDDWAWAVREACRTAPNTAFDYGDPRGDLRLREVLAAYVRRVRAVDTTAERIVVGAGFQQGLAIVLRALAETGRTVVAVEDPGSIGTVTAAARAALGDCVAVPVDDLGIDVAALDVSGARVVVVTPAHQWPTGVVLAAERRHELLAWARERDAVVIEDDYDAEFRYDREPVGSLQGLAPEHVVSIGTVSKSLVPALRLGWAILPEWLVEPVGVAKQLADRGAPTLDQLALVALMESGRYDRHLRRMRSEYAKRRDALVTSLVEHAPGVRLTGLAAGFHAVAHLPEGADEQAVADAARERRVGLYGMSRYRSAPGPHPPQLVIGFGNTGVRAIQDGIATVGPLLL</sequence>
<dbReference type="PANTHER" id="PTHR46577">
    <property type="entry name" value="HTH-TYPE TRANSCRIPTIONAL REGULATORY PROTEIN GABR"/>
    <property type="match status" value="1"/>
</dbReference>
<dbReference type="InterPro" id="IPR004839">
    <property type="entry name" value="Aminotransferase_I/II_large"/>
</dbReference>
<dbReference type="PROSITE" id="PS50949">
    <property type="entry name" value="HTH_GNTR"/>
    <property type="match status" value="1"/>
</dbReference>
<dbReference type="CDD" id="cd00609">
    <property type="entry name" value="AAT_like"/>
    <property type="match status" value="1"/>
</dbReference>
<proteinExistence type="inferred from homology"/>
<dbReference type="CDD" id="cd07377">
    <property type="entry name" value="WHTH_GntR"/>
    <property type="match status" value="1"/>
</dbReference>
<dbReference type="GO" id="GO:0008483">
    <property type="term" value="F:transaminase activity"/>
    <property type="evidence" value="ECO:0007669"/>
    <property type="project" value="UniProtKB-KW"/>
</dbReference>
<dbReference type="InterPro" id="IPR036390">
    <property type="entry name" value="WH_DNA-bd_sf"/>
</dbReference>
<dbReference type="SUPFAM" id="SSF46785">
    <property type="entry name" value="Winged helix' DNA-binding domain"/>
    <property type="match status" value="1"/>
</dbReference>
<keyword evidence="5" id="KW-0804">Transcription</keyword>
<dbReference type="GO" id="GO:0030170">
    <property type="term" value="F:pyridoxal phosphate binding"/>
    <property type="evidence" value="ECO:0007669"/>
    <property type="project" value="InterPro"/>
</dbReference>
<dbReference type="Gene3D" id="3.40.640.10">
    <property type="entry name" value="Type I PLP-dependent aspartate aminotransferase-like (Major domain)"/>
    <property type="match status" value="1"/>
</dbReference>
<comment type="caution">
    <text evidence="7">The sequence shown here is derived from an EMBL/GenBank/DDBJ whole genome shotgun (WGS) entry which is preliminary data.</text>
</comment>
<dbReference type="Proteomes" id="UP000321571">
    <property type="component" value="Unassembled WGS sequence"/>
</dbReference>
<dbReference type="GO" id="GO:0003700">
    <property type="term" value="F:DNA-binding transcription factor activity"/>
    <property type="evidence" value="ECO:0007669"/>
    <property type="project" value="InterPro"/>
</dbReference>
<dbReference type="InterPro" id="IPR015424">
    <property type="entry name" value="PyrdxlP-dep_Trfase"/>
</dbReference>
<dbReference type="InterPro" id="IPR051446">
    <property type="entry name" value="HTH_trans_reg/aminotransferase"/>
</dbReference>
<evidence type="ECO:0000256" key="5">
    <source>
        <dbReference type="ARBA" id="ARBA00023163"/>
    </source>
</evidence>
<dbReference type="GO" id="GO:0003677">
    <property type="term" value="F:DNA binding"/>
    <property type="evidence" value="ECO:0007669"/>
    <property type="project" value="UniProtKB-KW"/>
</dbReference>
<dbReference type="Pfam" id="PF00155">
    <property type="entry name" value="Aminotran_1_2"/>
    <property type="match status" value="1"/>
</dbReference>
<feature type="domain" description="HTH gntR-type" evidence="6">
    <location>
        <begin position="22"/>
        <end position="90"/>
    </location>
</feature>
<evidence type="ECO:0000313" key="7">
    <source>
        <dbReference type="EMBL" id="TXL60874.1"/>
    </source>
</evidence>
<dbReference type="AlphaFoldDB" id="A0A5C8NG44"/>
<comment type="similarity">
    <text evidence="1">In the C-terminal section; belongs to the class-I pyridoxal-phosphate-dependent aminotransferase family.</text>
</comment>
<keyword evidence="3" id="KW-0805">Transcription regulation</keyword>
<dbReference type="Gene3D" id="1.10.10.10">
    <property type="entry name" value="Winged helix-like DNA-binding domain superfamily/Winged helix DNA-binding domain"/>
    <property type="match status" value="1"/>
</dbReference>
<dbReference type="SUPFAM" id="SSF53383">
    <property type="entry name" value="PLP-dependent transferases"/>
    <property type="match status" value="1"/>
</dbReference>
<evidence type="ECO:0000256" key="2">
    <source>
        <dbReference type="ARBA" id="ARBA00022898"/>
    </source>
</evidence>
<dbReference type="InterPro" id="IPR036388">
    <property type="entry name" value="WH-like_DNA-bd_sf"/>
</dbReference>
<keyword evidence="7" id="KW-0808">Transferase</keyword>
<evidence type="ECO:0000256" key="4">
    <source>
        <dbReference type="ARBA" id="ARBA00023125"/>
    </source>
</evidence>
<dbReference type="PRINTS" id="PR00035">
    <property type="entry name" value="HTHGNTR"/>
</dbReference>